<protein>
    <submittedName>
        <fullName evidence="2">Uncharacterized protein</fullName>
    </submittedName>
</protein>
<evidence type="ECO:0000256" key="1">
    <source>
        <dbReference type="SAM" id="MobiDB-lite"/>
    </source>
</evidence>
<accession>A0A8X6TH03</accession>
<dbReference type="Proteomes" id="UP000887013">
    <property type="component" value="Unassembled WGS sequence"/>
</dbReference>
<evidence type="ECO:0000313" key="3">
    <source>
        <dbReference type="Proteomes" id="UP000887013"/>
    </source>
</evidence>
<keyword evidence="3" id="KW-1185">Reference proteome</keyword>
<dbReference type="AlphaFoldDB" id="A0A8X6TH03"/>
<evidence type="ECO:0000313" key="2">
    <source>
        <dbReference type="EMBL" id="GFT15821.1"/>
    </source>
</evidence>
<organism evidence="2 3">
    <name type="scientific">Nephila pilipes</name>
    <name type="common">Giant wood spider</name>
    <name type="synonym">Nephila maculata</name>
    <dbReference type="NCBI Taxonomy" id="299642"/>
    <lineage>
        <taxon>Eukaryota</taxon>
        <taxon>Metazoa</taxon>
        <taxon>Ecdysozoa</taxon>
        <taxon>Arthropoda</taxon>
        <taxon>Chelicerata</taxon>
        <taxon>Arachnida</taxon>
        <taxon>Araneae</taxon>
        <taxon>Araneomorphae</taxon>
        <taxon>Entelegynae</taxon>
        <taxon>Araneoidea</taxon>
        <taxon>Nephilidae</taxon>
        <taxon>Nephila</taxon>
    </lineage>
</organism>
<proteinExistence type="predicted"/>
<sequence>MEHDIFTIFMSELDGIYCYKYKALGQDVTCGTILPIVSEECIQEFEKNGSVLKIEAVDLSYGVPKLLLQRLWNEKISWDKEVDIETKSEFQVFSTKEITPIINPNSDLNESSEKPSRKSEQRLANPVIKDFSKITRSERTVKIPDLLDL</sequence>
<dbReference type="EMBL" id="BMAW01058354">
    <property type="protein sequence ID" value="GFT15821.1"/>
    <property type="molecule type" value="Genomic_DNA"/>
</dbReference>
<gene>
    <name evidence="2" type="ORF">NPIL_562381</name>
</gene>
<feature type="compositionally biased region" description="Basic and acidic residues" evidence="1">
    <location>
        <begin position="111"/>
        <end position="121"/>
    </location>
</feature>
<comment type="caution">
    <text evidence="2">The sequence shown here is derived from an EMBL/GenBank/DDBJ whole genome shotgun (WGS) entry which is preliminary data.</text>
</comment>
<reference evidence="2" key="1">
    <citation type="submission" date="2020-08" db="EMBL/GenBank/DDBJ databases">
        <title>Multicomponent nature underlies the extraordinary mechanical properties of spider dragline silk.</title>
        <authorList>
            <person name="Kono N."/>
            <person name="Nakamura H."/>
            <person name="Mori M."/>
            <person name="Yoshida Y."/>
            <person name="Ohtoshi R."/>
            <person name="Malay A.D."/>
            <person name="Moran D.A.P."/>
            <person name="Tomita M."/>
            <person name="Numata K."/>
            <person name="Arakawa K."/>
        </authorList>
    </citation>
    <scope>NUCLEOTIDE SEQUENCE</scope>
</reference>
<name>A0A8X6TH03_NEPPI</name>
<feature type="region of interest" description="Disordered" evidence="1">
    <location>
        <begin position="103"/>
        <end position="122"/>
    </location>
</feature>